<feature type="compositionally biased region" description="Polar residues" evidence="8">
    <location>
        <begin position="640"/>
        <end position="653"/>
    </location>
</feature>
<dbReference type="GO" id="GO:0016020">
    <property type="term" value="C:membrane"/>
    <property type="evidence" value="ECO:0007669"/>
    <property type="project" value="UniProtKB-SubCell"/>
</dbReference>
<accession>A0A9Q9RT69</accession>
<feature type="transmembrane region" description="Helical" evidence="9">
    <location>
        <begin position="301"/>
        <end position="322"/>
    </location>
</feature>
<feature type="transmembrane region" description="Helical" evidence="9">
    <location>
        <begin position="337"/>
        <end position="356"/>
    </location>
</feature>
<dbReference type="InterPro" id="IPR011701">
    <property type="entry name" value="MFS"/>
</dbReference>
<keyword evidence="2" id="KW-0813">Transport</keyword>
<dbReference type="PANTHER" id="PTHR23506:SF23">
    <property type="entry name" value="GH10249P"/>
    <property type="match status" value="1"/>
</dbReference>
<dbReference type="InterPro" id="IPR036259">
    <property type="entry name" value="MFS_trans_sf"/>
</dbReference>
<dbReference type="GO" id="GO:0070072">
    <property type="term" value="P:vacuolar proton-transporting V-type ATPase complex assembly"/>
    <property type="evidence" value="ECO:0007669"/>
    <property type="project" value="InterPro"/>
</dbReference>
<dbReference type="InterPro" id="IPR040357">
    <property type="entry name" value="Vma22/CCDC115"/>
</dbReference>
<feature type="transmembrane region" description="Helical" evidence="9">
    <location>
        <begin position="21"/>
        <end position="44"/>
    </location>
</feature>
<evidence type="ECO:0000256" key="3">
    <source>
        <dbReference type="ARBA" id="ARBA00022692"/>
    </source>
</evidence>
<feature type="coiled-coil region" evidence="7">
    <location>
        <begin position="451"/>
        <end position="485"/>
    </location>
</feature>
<evidence type="ECO:0000256" key="4">
    <source>
        <dbReference type="ARBA" id="ARBA00022989"/>
    </source>
</evidence>
<evidence type="ECO:0000259" key="10">
    <source>
        <dbReference type="PROSITE" id="PS50850"/>
    </source>
</evidence>
<evidence type="ECO:0000256" key="6">
    <source>
        <dbReference type="ARBA" id="ARBA00023180"/>
    </source>
</evidence>
<evidence type="ECO:0000256" key="2">
    <source>
        <dbReference type="ARBA" id="ARBA00022448"/>
    </source>
</evidence>
<comment type="subcellular location">
    <subcellularLocation>
        <location evidence="1">Membrane</location>
        <topology evidence="1">Multi-pass membrane protein</topology>
    </subcellularLocation>
</comment>
<evidence type="ECO:0000256" key="8">
    <source>
        <dbReference type="SAM" id="MobiDB-lite"/>
    </source>
</evidence>
<gene>
    <name evidence="11" type="ORF">C2S_10068</name>
</gene>
<feature type="region of interest" description="Disordered" evidence="8">
    <location>
        <begin position="631"/>
        <end position="653"/>
    </location>
</feature>
<feature type="region of interest" description="Disordered" evidence="8">
    <location>
        <begin position="528"/>
        <end position="576"/>
    </location>
</feature>
<dbReference type="SUPFAM" id="SSF103473">
    <property type="entry name" value="MFS general substrate transporter"/>
    <property type="match status" value="1"/>
</dbReference>
<feature type="transmembrane region" description="Helical" evidence="9">
    <location>
        <begin position="64"/>
        <end position="87"/>
    </location>
</feature>
<feature type="region of interest" description="Disordered" evidence="8">
    <location>
        <begin position="225"/>
        <end position="257"/>
    </location>
</feature>
<feature type="compositionally biased region" description="Basic and acidic residues" evidence="8">
    <location>
        <begin position="541"/>
        <end position="563"/>
    </location>
</feature>
<comment type="caution">
    <text evidence="11">The sequence shown here is derived from an EMBL/GenBank/DDBJ whole genome shotgun (WGS) entry which is preliminary data.</text>
</comment>
<dbReference type="InterPro" id="IPR020846">
    <property type="entry name" value="MFS_dom"/>
</dbReference>
<keyword evidence="5 9" id="KW-0472">Membrane</keyword>
<feature type="transmembrane region" description="Helical" evidence="9">
    <location>
        <begin position="99"/>
        <end position="120"/>
    </location>
</feature>
<feature type="compositionally biased region" description="Basic and acidic residues" evidence="8">
    <location>
        <begin position="225"/>
        <end position="240"/>
    </location>
</feature>
<evidence type="ECO:0000313" key="12">
    <source>
        <dbReference type="Proteomes" id="UP000760494"/>
    </source>
</evidence>
<dbReference type="Gene3D" id="1.20.1250.20">
    <property type="entry name" value="MFS general substrate transporter like domains"/>
    <property type="match status" value="1"/>
</dbReference>
<proteinExistence type="predicted"/>
<evidence type="ECO:0000256" key="7">
    <source>
        <dbReference type="SAM" id="Coils"/>
    </source>
</evidence>
<protein>
    <recommendedName>
        <fullName evidence="10">Major facilitator superfamily (MFS) profile domain-containing protein</fullName>
    </recommendedName>
</protein>
<dbReference type="Pfam" id="PF21730">
    <property type="entry name" value="Vma22_CCDC115"/>
    <property type="match status" value="1"/>
</dbReference>
<feature type="domain" description="Major facilitator superfamily (MFS) profile" evidence="10">
    <location>
        <begin position="25"/>
        <end position="457"/>
    </location>
</feature>
<sequence>MGLLRWPHKDKPPVLLKVRSSAGLIVTTCSFAIFTDIFLYGVIVPILPFSLQDRIGISTNRVQYWVSIALAVFGAALLAGSPVWGYLADRIHNRRMPMLIGLIVLCGATVFLCVGRTLALFMIGRALQGISAALTWTVGLALVVDTVDKEHIGKAMGWISTACSLGILVAPLLGGLVYGKGGYYSVFAMCFGLLAVDIALRLLIIEVKDAKRWLDRAEPKAVADPEHVVTEGPNMEKNKDNIAQQTDGQTEDVSDPSRSPIKTLVKLLGQPRFLAALWGTFVQALINTALESTLPLLTHEIFGWDSIGAGLIFLPVILPSFLGPVVGMVGDRYGPKWLASFGFLFATPFVVCLRFVDEDTIQDKILLCGLLAGVGITTACIFGPLMAEITWSVQGEDGTEGAGQIAQAYGLYNMAYSGGSLVGPIMGGMVKDSAGWATVGWSLALFMSPYIMEEQQHIDELLERYLSLLDEYSQLRQNLSRIQSDVFHNIARANFAGERGMRYGQDHYDERMQATRLLAIEQHVSPSPTFSIFPAPEEDNVADKKETSSAEKSDDASTIDAKEATSPTEKKRKQNKNPLRWFGLFAPMPLRTAQTHSVEAVEEIIPRLVSVNAEMLHVEIEVRRARKRRAKAEAAEKKTSQTAVATQPQSTAV</sequence>
<evidence type="ECO:0000313" key="11">
    <source>
        <dbReference type="EMBL" id="VTT75834.1"/>
    </source>
</evidence>
<dbReference type="PANTHER" id="PTHR23506">
    <property type="entry name" value="GH10249P"/>
    <property type="match status" value="1"/>
</dbReference>
<feature type="transmembrane region" description="Helical" evidence="9">
    <location>
        <begin position="365"/>
        <end position="387"/>
    </location>
</feature>
<dbReference type="AlphaFoldDB" id="A0A9Q9RT69"/>
<dbReference type="GO" id="GO:0022857">
    <property type="term" value="F:transmembrane transporter activity"/>
    <property type="evidence" value="ECO:0007669"/>
    <property type="project" value="InterPro"/>
</dbReference>
<name>A0A9Q9RT69_FUSFU</name>
<dbReference type="CDD" id="cd17325">
    <property type="entry name" value="MFS_MdtG_SLC18_like"/>
    <property type="match status" value="1"/>
</dbReference>
<dbReference type="Pfam" id="PF07690">
    <property type="entry name" value="MFS_1"/>
    <property type="match status" value="1"/>
</dbReference>
<evidence type="ECO:0000256" key="1">
    <source>
        <dbReference type="ARBA" id="ARBA00004141"/>
    </source>
</evidence>
<evidence type="ECO:0000256" key="9">
    <source>
        <dbReference type="SAM" id="Phobius"/>
    </source>
</evidence>
<keyword evidence="3 9" id="KW-0812">Transmembrane</keyword>
<feature type="transmembrane region" description="Helical" evidence="9">
    <location>
        <begin position="126"/>
        <end position="144"/>
    </location>
</feature>
<keyword evidence="4 9" id="KW-1133">Transmembrane helix</keyword>
<dbReference type="InterPro" id="IPR050930">
    <property type="entry name" value="MFS_Vesicular_Transporter"/>
</dbReference>
<dbReference type="EMBL" id="CABFJX010000380">
    <property type="protein sequence ID" value="VTT75834.1"/>
    <property type="molecule type" value="Genomic_DNA"/>
</dbReference>
<dbReference type="PROSITE" id="PS50850">
    <property type="entry name" value="MFS"/>
    <property type="match status" value="1"/>
</dbReference>
<feature type="transmembrane region" description="Helical" evidence="9">
    <location>
        <begin position="184"/>
        <end position="204"/>
    </location>
</feature>
<keyword evidence="6" id="KW-0325">Glycoprotein</keyword>
<reference evidence="11" key="1">
    <citation type="submission" date="2019-05" db="EMBL/GenBank/DDBJ databases">
        <authorList>
            <person name="Piombo E."/>
        </authorList>
    </citation>
    <scope>NUCLEOTIDE SEQUENCE</scope>
    <source>
        <strain evidence="11">C2S</strain>
    </source>
</reference>
<organism evidence="11 12">
    <name type="scientific">Fusarium fujikuroi</name>
    <name type="common">Bakanae and foot rot disease fungus</name>
    <name type="synonym">Gibberella fujikuroi</name>
    <dbReference type="NCBI Taxonomy" id="5127"/>
    <lineage>
        <taxon>Eukaryota</taxon>
        <taxon>Fungi</taxon>
        <taxon>Dikarya</taxon>
        <taxon>Ascomycota</taxon>
        <taxon>Pezizomycotina</taxon>
        <taxon>Sordariomycetes</taxon>
        <taxon>Hypocreomycetidae</taxon>
        <taxon>Hypocreales</taxon>
        <taxon>Nectriaceae</taxon>
        <taxon>Fusarium</taxon>
        <taxon>Fusarium fujikuroi species complex</taxon>
    </lineage>
</organism>
<keyword evidence="7" id="KW-0175">Coiled coil</keyword>
<feature type="transmembrane region" description="Helical" evidence="9">
    <location>
        <begin position="156"/>
        <end position="178"/>
    </location>
</feature>
<dbReference type="Proteomes" id="UP000760494">
    <property type="component" value="Unassembled WGS sequence"/>
</dbReference>
<evidence type="ECO:0000256" key="5">
    <source>
        <dbReference type="ARBA" id="ARBA00023136"/>
    </source>
</evidence>